<dbReference type="InterPro" id="IPR010296">
    <property type="entry name" value="DUF899_thioredox"/>
</dbReference>
<accession>A0A1L5NF32</accession>
<dbReference type="Pfam" id="PF05988">
    <property type="entry name" value="DUF899"/>
    <property type="match status" value="1"/>
</dbReference>
<gene>
    <name evidence="1" type="ORF">IE4872_CH00849</name>
</gene>
<sequence length="121" mass="14258">MLHWPRLKPTRSAWAGSFPWVSSHGSDFNFDYHVSFTPEEIAKREAYYNYQPGRAIAGSEEEGISVFYKDERGQVFHTHSCYERGIDMVNGAYQYLDLVPKGRDEDGLNYPMEWLRRHDQY</sequence>
<evidence type="ECO:0000313" key="1">
    <source>
        <dbReference type="EMBL" id="APO66503.1"/>
    </source>
</evidence>
<dbReference type="AlphaFoldDB" id="A0A1L5NF32"/>
<organism evidence="1 2">
    <name type="scientific">Rhizobium gallicum</name>
    <dbReference type="NCBI Taxonomy" id="56730"/>
    <lineage>
        <taxon>Bacteria</taxon>
        <taxon>Pseudomonadati</taxon>
        <taxon>Pseudomonadota</taxon>
        <taxon>Alphaproteobacteria</taxon>
        <taxon>Hyphomicrobiales</taxon>
        <taxon>Rhizobiaceae</taxon>
        <taxon>Rhizobium/Agrobacterium group</taxon>
        <taxon>Rhizobium</taxon>
    </lineage>
</organism>
<name>A0A1L5NF32_9HYPH</name>
<protein>
    <submittedName>
        <fullName evidence="1">Thioredoxin-like domain-containing protein</fullName>
    </submittedName>
</protein>
<dbReference type="Proteomes" id="UP000184749">
    <property type="component" value="Chromosome"/>
</dbReference>
<dbReference type="STRING" id="56730.IE4872_CH00849"/>
<dbReference type="EMBL" id="CP017101">
    <property type="protein sequence ID" value="APO66503.1"/>
    <property type="molecule type" value="Genomic_DNA"/>
</dbReference>
<reference evidence="1 2" key="1">
    <citation type="submission" date="2016-09" db="EMBL/GenBank/DDBJ databases">
        <title>The complete genome sequences of Rhizobium gallicum, symbiovars gallicum and phaseoli, symbionts associated to common bean (Phaseolus vulgaris).</title>
        <authorList>
            <person name="Bustos P."/>
            <person name="Santamaria R.I."/>
            <person name="Perez-Carrascal O.M."/>
            <person name="Juarez S."/>
            <person name="Lozano L."/>
            <person name="Martinez-Flores I."/>
            <person name="Martinez-Romero E."/>
            <person name="Cevallos M."/>
            <person name="Romero D."/>
            <person name="Davila G."/>
            <person name="Gonzalez V."/>
        </authorList>
    </citation>
    <scope>NUCLEOTIDE SEQUENCE [LARGE SCALE GENOMIC DNA]</scope>
    <source>
        <strain evidence="1 2">IE4872</strain>
    </source>
</reference>
<evidence type="ECO:0000313" key="2">
    <source>
        <dbReference type="Proteomes" id="UP000184749"/>
    </source>
</evidence>
<proteinExistence type="predicted"/>